<reference evidence="2 3" key="1">
    <citation type="submission" date="2019-03" db="EMBL/GenBank/DDBJ databases">
        <title>Nematode-trapping fungi genome.</title>
        <authorList>
            <person name="Vidal-Diez De Ulzurrun G."/>
        </authorList>
    </citation>
    <scope>NUCLEOTIDE SEQUENCE [LARGE SCALE GENOMIC DNA]</scope>
    <source>
        <strain evidence="2 3">TWF154</strain>
    </source>
</reference>
<accession>A0A8H2E3S4</accession>
<comment type="caution">
    <text evidence="2">The sequence shown here is derived from an EMBL/GenBank/DDBJ whole genome shotgun (WGS) entry which is preliminary data.</text>
</comment>
<dbReference type="AlphaFoldDB" id="A0A8H2E3S4"/>
<dbReference type="EMBL" id="SOZJ01000003">
    <property type="protein sequence ID" value="TGJ70123.1"/>
    <property type="molecule type" value="Genomic_DNA"/>
</dbReference>
<sequence length="162" mass="19004">MSKKTEDEYITLLNPSQDYLVQNVFHQELTEERKIRLAEAKRYHADYLSKYTKKEFWDVFGVGNGQDWSALRDIVRAVHLAYINEHEREPFNARIPNEDLARMLDAIATQKVFRELSRNPQPLEAYSYWLLRNHIEGQRRTKPSRSLGDVVTSQPAFGNIPP</sequence>
<evidence type="ECO:0000313" key="3">
    <source>
        <dbReference type="Proteomes" id="UP000297595"/>
    </source>
</evidence>
<proteinExistence type="predicted"/>
<gene>
    <name evidence="2" type="ORF">EYR41_006108</name>
</gene>
<evidence type="ECO:0000256" key="1">
    <source>
        <dbReference type="SAM" id="MobiDB-lite"/>
    </source>
</evidence>
<evidence type="ECO:0000313" key="2">
    <source>
        <dbReference type="EMBL" id="TGJ70123.1"/>
    </source>
</evidence>
<organism evidence="2 3">
    <name type="scientific">Orbilia oligospora</name>
    <name type="common">Nematode-trapping fungus</name>
    <name type="synonym">Arthrobotrys oligospora</name>
    <dbReference type="NCBI Taxonomy" id="2813651"/>
    <lineage>
        <taxon>Eukaryota</taxon>
        <taxon>Fungi</taxon>
        <taxon>Dikarya</taxon>
        <taxon>Ascomycota</taxon>
        <taxon>Pezizomycotina</taxon>
        <taxon>Orbiliomycetes</taxon>
        <taxon>Orbiliales</taxon>
        <taxon>Orbiliaceae</taxon>
        <taxon>Orbilia</taxon>
    </lineage>
</organism>
<name>A0A8H2E3S4_ORBOL</name>
<dbReference type="Proteomes" id="UP000297595">
    <property type="component" value="Unassembled WGS sequence"/>
</dbReference>
<feature type="region of interest" description="Disordered" evidence="1">
    <location>
        <begin position="140"/>
        <end position="162"/>
    </location>
</feature>
<protein>
    <submittedName>
        <fullName evidence="2">Uncharacterized protein</fullName>
    </submittedName>
</protein>